<dbReference type="PIRSF" id="PIRSF035875">
    <property type="entry name" value="RNase_BN"/>
    <property type="match status" value="1"/>
</dbReference>
<evidence type="ECO:0000256" key="5">
    <source>
        <dbReference type="ARBA" id="ARBA00023136"/>
    </source>
</evidence>
<feature type="transmembrane region" description="Helical" evidence="6">
    <location>
        <begin position="121"/>
        <end position="144"/>
    </location>
</feature>
<evidence type="ECO:0000256" key="2">
    <source>
        <dbReference type="ARBA" id="ARBA00022475"/>
    </source>
</evidence>
<reference evidence="7 8" key="1">
    <citation type="submission" date="2017-11" db="EMBL/GenBank/DDBJ databases">
        <title>Infants hospitalized years apart are colonized by the same room-sourced microbial strains.</title>
        <authorList>
            <person name="Brooks B."/>
            <person name="Olm M.R."/>
            <person name="Firek B.A."/>
            <person name="Baker R."/>
            <person name="Thomas B.C."/>
            <person name="Morowitz M.J."/>
            <person name="Banfield J.F."/>
        </authorList>
    </citation>
    <scope>NUCLEOTIDE SEQUENCE [LARGE SCALE GENOMIC DNA]</scope>
    <source>
        <strain evidence="7">S2_009_000_R2_76</strain>
    </source>
</reference>
<organism evidence="7 8">
    <name type="scientific">Pseudopedobacter saltans</name>
    <dbReference type="NCBI Taxonomy" id="151895"/>
    <lineage>
        <taxon>Bacteria</taxon>
        <taxon>Pseudomonadati</taxon>
        <taxon>Bacteroidota</taxon>
        <taxon>Sphingobacteriia</taxon>
        <taxon>Sphingobacteriales</taxon>
        <taxon>Sphingobacteriaceae</taxon>
        <taxon>Pseudopedobacter</taxon>
    </lineage>
</organism>
<comment type="caution">
    <text evidence="7">The sequence shown here is derived from an EMBL/GenBank/DDBJ whole genome shotgun (WGS) entry which is preliminary data.</text>
</comment>
<evidence type="ECO:0000313" key="8">
    <source>
        <dbReference type="Proteomes" id="UP000249645"/>
    </source>
</evidence>
<evidence type="ECO:0000256" key="3">
    <source>
        <dbReference type="ARBA" id="ARBA00022692"/>
    </source>
</evidence>
<dbReference type="NCBIfam" id="TIGR00765">
    <property type="entry name" value="yihY_not_rbn"/>
    <property type="match status" value="1"/>
</dbReference>
<accession>A0A2W5ENH8</accession>
<feature type="transmembrane region" description="Helical" evidence="6">
    <location>
        <begin position="238"/>
        <end position="261"/>
    </location>
</feature>
<dbReference type="EMBL" id="QFOI01000408">
    <property type="protein sequence ID" value="PZP42820.1"/>
    <property type="molecule type" value="Genomic_DNA"/>
</dbReference>
<dbReference type="Proteomes" id="UP000249645">
    <property type="component" value="Unassembled WGS sequence"/>
</dbReference>
<dbReference type="PANTHER" id="PTHR30213">
    <property type="entry name" value="INNER MEMBRANE PROTEIN YHJD"/>
    <property type="match status" value="1"/>
</dbReference>
<evidence type="ECO:0000313" key="7">
    <source>
        <dbReference type="EMBL" id="PZP42820.1"/>
    </source>
</evidence>
<feature type="transmembrane region" description="Helical" evidence="6">
    <location>
        <begin position="273"/>
        <end position="295"/>
    </location>
</feature>
<comment type="subcellular location">
    <subcellularLocation>
        <location evidence="1">Cell membrane</location>
        <topology evidence="1">Multi-pass membrane protein</topology>
    </subcellularLocation>
</comment>
<feature type="transmembrane region" description="Helical" evidence="6">
    <location>
        <begin position="209"/>
        <end position="226"/>
    </location>
</feature>
<dbReference type="GO" id="GO:0005886">
    <property type="term" value="C:plasma membrane"/>
    <property type="evidence" value="ECO:0007669"/>
    <property type="project" value="UniProtKB-SubCell"/>
</dbReference>
<dbReference type="PANTHER" id="PTHR30213:SF0">
    <property type="entry name" value="UPF0761 MEMBRANE PROTEIN YIHY"/>
    <property type="match status" value="1"/>
</dbReference>
<keyword evidence="4 6" id="KW-1133">Transmembrane helix</keyword>
<feature type="transmembrane region" description="Helical" evidence="6">
    <location>
        <begin position="57"/>
        <end position="79"/>
    </location>
</feature>
<keyword evidence="3 6" id="KW-0812">Transmembrane</keyword>
<dbReference type="InterPro" id="IPR017039">
    <property type="entry name" value="Virul_fac_BrkB"/>
</dbReference>
<feature type="transmembrane region" description="Helical" evidence="6">
    <location>
        <begin position="164"/>
        <end position="189"/>
    </location>
</feature>
<keyword evidence="2" id="KW-1003">Cell membrane</keyword>
<gene>
    <name evidence="7" type="ORF">DI598_16505</name>
</gene>
<dbReference type="AlphaFoldDB" id="A0A2W5ENH8"/>
<evidence type="ECO:0000256" key="4">
    <source>
        <dbReference type="ARBA" id="ARBA00022989"/>
    </source>
</evidence>
<keyword evidence="5 6" id="KW-0472">Membrane</keyword>
<proteinExistence type="predicted"/>
<name>A0A2W5ENH8_9SPHI</name>
<protein>
    <submittedName>
        <fullName evidence="7">Uncharacterized protein</fullName>
    </submittedName>
</protein>
<sequence length="323" mass="37018">MTKLERLILNSPPINLIRACSKKVRLPGFEGFNLYEVYEQLWSTIKKDGLSLRSASMSFNIILAIPAIFLFICSLLPYLPISKQFFNALESLVYDITPDHNTRRILSRFLNDIFIKQKTGLLSLGFVLTLFYSSNAVMGIIRALDKSIPNRAKTNFVKKRFRAIRLLLILIVLVLGNLIISMGQGAVFAKIMTWLHIKDPSVKALIKNIRWVVIFLLFFYSLAFLYKYGPTIKKRNKLLTPGALIGSVLIILTTSIFSYWAQNISTYNKFYGSIGSVMLIMLLVFYSSMMLLIGFEIDMSILKLKQAKLDRKKMEEGQIQTYY</sequence>
<dbReference type="Pfam" id="PF03631">
    <property type="entry name" value="Virul_fac_BrkB"/>
    <property type="match status" value="1"/>
</dbReference>
<evidence type="ECO:0000256" key="1">
    <source>
        <dbReference type="ARBA" id="ARBA00004651"/>
    </source>
</evidence>
<evidence type="ECO:0000256" key="6">
    <source>
        <dbReference type="SAM" id="Phobius"/>
    </source>
</evidence>